<dbReference type="InterPro" id="IPR013525">
    <property type="entry name" value="ABC2_TM"/>
</dbReference>
<dbReference type="Gene3D" id="3.40.1710.10">
    <property type="entry name" value="abc type-2 transporter like domain"/>
    <property type="match status" value="1"/>
</dbReference>
<dbReference type="AlphaFoldDB" id="A0A4R2TJY1"/>
<evidence type="ECO:0000313" key="8">
    <source>
        <dbReference type="EMBL" id="TCQ01485.1"/>
    </source>
</evidence>
<protein>
    <submittedName>
        <fullName evidence="8">ABC-type Na+ efflux pump permease subunit</fullName>
    </submittedName>
</protein>
<keyword evidence="3 6" id="KW-0812">Transmembrane</keyword>
<keyword evidence="5 6" id="KW-0472">Membrane</keyword>
<name>A0A4R2TJY1_9FIRM</name>
<dbReference type="RefSeq" id="WP_165913716.1">
    <property type="nucleotide sequence ID" value="NZ_CP058648.1"/>
</dbReference>
<feature type="transmembrane region" description="Helical" evidence="6">
    <location>
        <begin position="368"/>
        <end position="389"/>
    </location>
</feature>
<evidence type="ECO:0000256" key="6">
    <source>
        <dbReference type="SAM" id="Phobius"/>
    </source>
</evidence>
<feature type="transmembrane region" description="Helical" evidence="6">
    <location>
        <begin position="320"/>
        <end position="338"/>
    </location>
</feature>
<feature type="domain" description="ABC-2 type transporter transmembrane" evidence="7">
    <location>
        <begin position="22"/>
        <end position="386"/>
    </location>
</feature>
<sequence>MKALLIAKLRIKLILKSPRNIVSLFLFPLILIYLISYIYSPNTVSTVPIAVVDKDISGYSKILISLIKENDVISVLETNEENARELIRKNKIEGAYIIEHGFEELIKGDKYPKITVLKSGAAIGADTISEIIASGVVRLLSNARAANIVVSEYEWRGITYLSKDVLWQNVFDTSESYWYPEQLMKLKHRQINGAVEIGGDSLGNMGLGSGYIGIIITFLVLSLGYIFTTIVTEKREGTLIRLYLSLSEMEIILGYLLSMMFFLIVQILILHLIFSKVFNIFYGIPIYSFFIIMLLYSIYISSIVMTIAIRMNITESLNSYYSIVVILTSIVGGCFWPVELLSRPFQYIALFTPQGLFLYIIKLTRIGAYFEVIAYSLLIITISILLIRYSAKKLSIIIQGEI</sequence>
<evidence type="ECO:0000256" key="2">
    <source>
        <dbReference type="ARBA" id="ARBA00022475"/>
    </source>
</evidence>
<evidence type="ECO:0000256" key="5">
    <source>
        <dbReference type="ARBA" id="ARBA00023136"/>
    </source>
</evidence>
<keyword evidence="2" id="KW-1003">Cell membrane</keyword>
<dbReference type="Pfam" id="PF12698">
    <property type="entry name" value="ABC2_membrane_3"/>
    <property type="match status" value="1"/>
</dbReference>
<evidence type="ECO:0000256" key="4">
    <source>
        <dbReference type="ARBA" id="ARBA00022989"/>
    </source>
</evidence>
<evidence type="ECO:0000313" key="9">
    <source>
        <dbReference type="Proteomes" id="UP000295504"/>
    </source>
</evidence>
<organism evidence="8 9">
    <name type="scientific">Serpentinicella alkaliphila</name>
    <dbReference type="NCBI Taxonomy" id="1734049"/>
    <lineage>
        <taxon>Bacteria</taxon>
        <taxon>Bacillati</taxon>
        <taxon>Bacillota</taxon>
        <taxon>Clostridia</taxon>
        <taxon>Peptostreptococcales</taxon>
        <taxon>Natronincolaceae</taxon>
        <taxon>Serpentinicella</taxon>
    </lineage>
</organism>
<keyword evidence="9" id="KW-1185">Reference proteome</keyword>
<evidence type="ECO:0000256" key="3">
    <source>
        <dbReference type="ARBA" id="ARBA00022692"/>
    </source>
</evidence>
<dbReference type="EMBL" id="SLYC01000027">
    <property type="protein sequence ID" value="TCQ01485.1"/>
    <property type="molecule type" value="Genomic_DNA"/>
</dbReference>
<feature type="transmembrane region" description="Helical" evidence="6">
    <location>
        <begin position="252"/>
        <end position="274"/>
    </location>
</feature>
<accession>A0A4R2TJY1</accession>
<feature type="transmembrane region" description="Helical" evidence="6">
    <location>
        <begin position="21"/>
        <end position="39"/>
    </location>
</feature>
<dbReference type="GO" id="GO:0140359">
    <property type="term" value="F:ABC-type transporter activity"/>
    <property type="evidence" value="ECO:0007669"/>
    <property type="project" value="InterPro"/>
</dbReference>
<evidence type="ECO:0000256" key="1">
    <source>
        <dbReference type="ARBA" id="ARBA00004651"/>
    </source>
</evidence>
<dbReference type="PANTHER" id="PTHR30294">
    <property type="entry name" value="MEMBRANE COMPONENT OF ABC TRANSPORTER YHHJ-RELATED"/>
    <property type="match status" value="1"/>
</dbReference>
<dbReference type="GO" id="GO:0005886">
    <property type="term" value="C:plasma membrane"/>
    <property type="evidence" value="ECO:0007669"/>
    <property type="project" value="UniProtKB-SubCell"/>
</dbReference>
<dbReference type="PANTHER" id="PTHR30294:SF29">
    <property type="entry name" value="MULTIDRUG ABC TRANSPORTER PERMEASE YBHS-RELATED"/>
    <property type="match status" value="1"/>
</dbReference>
<dbReference type="Proteomes" id="UP000295504">
    <property type="component" value="Unassembled WGS sequence"/>
</dbReference>
<evidence type="ECO:0000259" key="7">
    <source>
        <dbReference type="Pfam" id="PF12698"/>
    </source>
</evidence>
<comment type="subcellular location">
    <subcellularLocation>
        <location evidence="1">Cell membrane</location>
        <topology evidence="1">Multi-pass membrane protein</topology>
    </subcellularLocation>
</comment>
<reference evidence="8 9" key="1">
    <citation type="submission" date="2019-03" db="EMBL/GenBank/DDBJ databases">
        <title>Genomic Encyclopedia of Type Strains, Phase IV (KMG-IV): sequencing the most valuable type-strain genomes for metagenomic binning, comparative biology and taxonomic classification.</title>
        <authorList>
            <person name="Goeker M."/>
        </authorList>
    </citation>
    <scope>NUCLEOTIDE SEQUENCE [LARGE SCALE GENOMIC DNA]</scope>
    <source>
        <strain evidence="8 9">DSM 100013</strain>
    </source>
</reference>
<gene>
    <name evidence="8" type="ORF">EDD79_10274</name>
</gene>
<dbReference type="InterPro" id="IPR051449">
    <property type="entry name" value="ABC-2_transporter_component"/>
</dbReference>
<keyword evidence="4 6" id="KW-1133">Transmembrane helix</keyword>
<proteinExistence type="predicted"/>
<comment type="caution">
    <text evidence="8">The sequence shown here is derived from an EMBL/GenBank/DDBJ whole genome shotgun (WGS) entry which is preliminary data.</text>
</comment>
<feature type="transmembrane region" description="Helical" evidence="6">
    <location>
        <begin position="286"/>
        <end position="308"/>
    </location>
</feature>
<feature type="transmembrane region" description="Helical" evidence="6">
    <location>
        <begin position="211"/>
        <end position="231"/>
    </location>
</feature>